<dbReference type="Proteomes" id="UP000310477">
    <property type="component" value="Unassembled WGS sequence"/>
</dbReference>
<dbReference type="EMBL" id="SWBO01000005">
    <property type="protein sequence ID" value="TKC00018.1"/>
    <property type="molecule type" value="Genomic_DNA"/>
</dbReference>
<reference evidence="2 3" key="1">
    <citation type="submission" date="2019-04" db="EMBL/GenBank/DDBJ databases">
        <title>Pedobacter sp. AR-2-6 sp. nov., isolated from Arctic soil.</title>
        <authorList>
            <person name="Dahal R.H."/>
            <person name="Kim D.-U."/>
        </authorList>
    </citation>
    <scope>NUCLEOTIDE SEQUENCE [LARGE SCALE GENOMIC DNA]</scope>
    <source>
        <strain evidence="2 3">AR-2-6</strain>
    </source>
</reference>
<comment type="caution">
    <text evidence="2">The sequence shown here is derived from an EMBL/GenBank/DDBJ whole genome shotgun (WGS) entry which is preliminary data.</text>
</comment>
<proteinExistence type="predicted"/>
<dbReference type="AlphaFoldDB" id="A0A4U1C3Y5"/>
<name>A0A4U1C3Y5_9SPHI</name>
<keyword evidence="1" id="KW-1133">Transmembrane helix</keyword>
<evidence type="ECO:0000313" key="3">
    <source>
        <dbReference type="Proteomes" id="UP000310477"/>
    </source>
</evidence>
<feature type="transmembrane region" description="Helical" evidence="1">
    <location>
        <begin position="6"/>
        <end position="30"/>
    </location>
</feature>
<evidence type="ECO:0000256" key="1">
    <source>
        <dbReference type="SAM" id="Phobius"/>
    </source>
</evidence>
<keyword evidence="3" id="KW-1185">Reference proteome</keyword>
<evidence type="ECO:0000313" key="2">
    <source>
        <dbReference type="EMBL" id="TKC00018.1"/>
    </source>
</evidence>
<sequence length="191" mass="21985">MMGSGSIDIFLVLLLVYSGIVTGMLIMVLVQRSRVSQGDLNLTYGSLDDDPRPDLYGDILDENREHVGDQLRIRIHLKVTNLGKQTAHKLNAVWGGDDGNWFQWTIVPPLDKRTPLPLGTLKYNESVEFHLECEVPYINTKEKGDHFFCLFSIDFEFRQSNGETCIQELKWFSYSNDYVFIGSGEVYRYYD</sequence>
<organism evidence="2 3">
    <name type="scientific">Pedobacter cryotolerans</name>
    <dbReference type="NCBI Taxonomy" id="2571270"/>
    <lineage>
        <taxon>Bacteria</taxon>
        <taxon>Pseudomonadati</taxon>
        <taxon>Bacteroidota</taxon>
        <taxon>Sphingobacteriia</taxon>
        <taxon>Sphingobacteriales</taxon>
        <taxon>Sphingobacteriaceae</taxon>
        <taxon>Pedobacter</taxon>
    </lineage>
</organism>
<keyword evidence="1" id="KW-0812">Transmembrane</keyword>
<keyword evidence="1" id="KW-0472">Membrane</keyword>
<accession>A0A4U1C3Y5</accession>
<gene>
    <name evidence="2" type="ORF">FA045_11295</name>
</gene>
<dbReference type="RefSeq" id="WP_205943137.1">
    <property type="nucleotide sequence ID" value="NZ_SWBO01000005.1"/>
</dbReference>
<protein>
    <submittedName>
        <fullName evidence="2">Uncharacterized protein</fullName>
    </submittedName>
</protein>